<keyword evidence="11 13" id="KW-0472">Membrane</keyword>
<evidence type="ECO:0000256" key="11">
    <source>
        <dbReference type="ARBA" id="ARBA00023136"/>
    </source>
</evidence>
<evidence type="ECO:0000256" key="7">
    <source>
        <dbReference type="ARBA" id="ARBA00022777"/>
    </source>
</evidence>
<keyword evidence="9 13" id="KW-1133">Transmembrane helix</keyword>
<dbReference type="SUPFAM" id="SSF55874">
    <property type="entry name" value="ATPase domain of HSP90 chaperone/DNA topoisomerase II/histidine kinase"/>
    <property type="match status" value="1"/>
</dbReference>
<dbReference type="GO" id="GO:0004673">
    <property type="term" value="F:protein histidine kinase activity"/>
    <property type="evidence" value="ECO:0007669"/>
    <property type="project" value="UniProtKB-EC"/>
</dbReference>
<dbReference type="SMART" id="SM00387">
    <property type="entry name" value="HATPase_c"/>
    <property type="match status" value="1"/>
</dbReference>
<dbReference type="AlphaFoldDB" id="M0NLA8"/>
<dbReference type="GO" id="GO:0007234">
    <property type="term" value="P:osmosensory signaling via phosphorelay pathway"/>
    <property type="evidence" value="ECO:0007669"/>
    <property type="project" value="TreeGrafter"/>
</dbReference>
<feature type="transmembrane region" description="Helical" evidence="13">
    <location>
        <begin position="6"/>
        <end position="26"/>
    </location>
</feature>
<feature type="domain" description="Histidine kinase" evidence="14">
    <location>
        <begin position="355"/>
        <end position="557"/>
    </location>
</feature>
<keyword evidence="10" id="KW-0902">Two-component regulatory system</keyword>
<protein>
    <recommendedName>
        <fullName evidence="3">histidine kinase</fullName>
        <ecNumber evidence="3">2.7.13.3</ecNumber>
    </recommendedName>
</protein>
<dbReference type="PANTHER" id="PTHR42878">
    <property type="entry name" value="TWO-COMPONENT HISTIDINE KINASE"/>
    <property type="match status" value="1"/>
</dbReference>
<dbReference type="EC" id="2.7.13.3" evidence="3"/>
<evidence type="ECO:0000259" key="14">
    <source>
        <dbReference type="PROSITE" id="PS50109"/>
    </source>
</evidence>
<dbReference type="GO" id="GO:0016020">
    <property type="term" value="C:membrane"/>
    <property type="evidence" value="ECO:0007669"/>
    <property type="project" value="UniProtKB-SubCell"/>
</dbReference>
<keyword evidence="6" id="KW-0547">Nucleotide-binding</keyword>
<dbReference type="InterPro" id="IPR000014">
    <property type="entry name" value="PAS"/>
</dbReference>
<gene>
    <name evidence="16" type="ORF">C468_16283</name>
</gene>
<dbReference type="Pfam" id="PF08448">
    <property type="entry name" value="PAS_4"/>
    <property type="match status" value="1"/>
</dbReference>
<dbReference type="InterPro" id="IPR031621">
    <property type="entry name" value="HisKA_7TM"/>
</dbReference>
<evidence type="ECO:0000256" key="5">
    <source>
        <dbReference type="ARBA" id="ARBA00022692"/>
    </source>
</evidence>
<organism evidence="16 17">
    <name type="scientific">Halorubrum kocurii JCM 14978</name>
    <dbReference type="NCBI Taxonomy" id="1230456"/>
    <lineage>
        <taxon>Archaea</taxon>
        <taxon>Methanobacteriati</taxon>
        <taxon>Methanobacteriota</taxon>
        <taxon>Stenosarchaea group</taxon>
        <taxon>Halobacteria</taxon>
        <taxon>Halobacteriales</taxon>
        <taxon>Haloferacaceae</taxon>
        <taxon>Halorubrum</taxon>
    </lineage>
</organism>
<dbReference type="PANTHER" id="PTHR42878:SF7">
    <property type="entry name" value="SENSOR HISTIDINE KINASE GLRK"/>
    <property type="match status" value="1"/>
</dbReference>
<dbReference type="Gene3D" id="3.30.450.20">
    <property type="entry name" value="PAS domain"/>
    <property type="match status" value="1"/>
</dbReference>
<keyword evidence="7 16" id="KW-0418">Kinase</keyword>
<evidence type="ECO:0000256" key="1">
    <source>
        <dbReference type="ARBA" id="ARBA00000085"/>
    </source>
</evidence>
<feature type="compositionally biased region" description="Basic and acidic residues" evidence="12">
    <location>
        <begin position="556"/>
        <end position="586"/>
    </location>
</feature>
<feature type="domain" description="PAS" evidence="15">
    <location>
        <begin position="237"/>
        <end position="298"/>
    </location>
</feature>
<proteinExistence type="predicted"/>
<reference evidence="16 17" key="1">
    <citation type="journal article" date="2014" name="PLoS Genet.">
        <title>Phylogenetically driven sequencing of extremely halophilic archaea reveals strategies for static and dynamic osmo-response.</title>
        <authorList>
            <person name="Becker E.A."/>
            <person name="Seitzer P.M."/>
            <person name="Tritt A."/>
            <person name="Larsen D."/>
            <person name="Krusor M."/>
            <person name="Yao A.I."/>
            <person name="Wu D."/>
            <person name="Madern D."/>
            <person name="Eisen J.A."/>
            <person name="Darling A.E."/>
            <person name="Facciotti M.T."/>
        </authorList>
    </citation>
    <scope>NUCLEOTIDE SEQUENCE [LARGE SCALE GENOMIC DNA]</scope>
    <source>
        <strain evidence="16 17">JCM 14978</strain>
    </source>
</reference>
<evidence type="ECO:0000256" key="10">
    <source>
        <dbReference type="ARBA" id="ARBA00023012"/>
    </source>
</evidence>
<dbReference type="PROSITE" id="PS50109">
    <property type="entry name" value="HIS_KIN"/>
    <property type="match status" value="1"/>
</dbReference>
<keyword evidence="5 13" id="KW-0812">Transmembrane</keyword>
<dbReference type="Pfam" id="PF02518">
    <property type="entry name" value="HATPase_c"/>
    <property type="match status" value="1"/>
</dbReference>
<dbReference type="PROSITE" id="PS50112">
    <property type="entry name" value="PAS"/>
    <property type="match status" value="1"/>
</dbReference>
<name>M0NLA8_9EURY</name>
<evidence type="ECO:0000256" key="2">
    <source>
        <dbReference type="ARBA" id="ARBA00004141"/>
    </source>
</evidence>
<evidence type="ECO:0000256" key="4">
    <source>
        <dbReference type="ARBA" id="ARBA00022679"/>
    </source>
</evidence>
<evidence type="ECO:0000256" key="13">
    <source>
        <dbReference type="SAM" id="Phobius"/>
    </source>
</evidence>
<dbReference type="InterPro" id="IPR004358">
    <property type="entry name" value="Sig_transdc_His_kin-like_C"/>
</dbReference>
<evidence type="ECO:0000256" key="3">
    <source>
        <dbReference type="ARBA" id="ARBA00012438"/>
    </source>
</evidence>
<dbReference type="SUPFAM" id="SSF55785">
    <property type="entry name" value="PYP-like sensor domain (PAS domain)"/>
    <property type="match status" value="1"/>
</dbReference>
<feature type="transmembrane region" description="Helical" evidence="13">
    <location>
        <begin position="33"/>
        <end position="53"/>
    </location>
</feature>
<evidence type="ECO:0000256" key="12">
    <source>
        <dbReference type="SAM" id="MobiDB-lite"/>
    </source>
</evidence>
<evidence type="ECO:0000256" key="9">
    <source>
        <dbReference type="ARBA" id="ARBA00022989"/>
    </source>
</evidence>
<evidence type="ECO:0000256" key="8">
    <source>
        <dbReference type="ARBA" id="ARBA00022840"/>
    </source>
</evidence>
<feature type="transmembrane region" description="Helical" evidence="13">
    <location>
        <begin position="180"/>
        <end position="199"/>
    </location>
</feature>
<dbReference type="InterPro" id="IPR005467">
    <property type="entry name" value="His_kinase_dom"/>
</dbReference>
<dbReference type="InterPro" id="IPR036890">
    <property type="entry name" value="HATPase_C_sf"/>
</dbReference>
<dbReference type="CDD" id="cd00130">
    <property type="entry name" value="PAS"/>
    <property type="match status" value="1"/>
</dbReference>
<keyword evidence="8" id="KW-0067">ATP-binding</keyword>
<dbReference type="GO" id="GO:0000156">
    <property type="term" value="F:phosphorelay response regulator activity"/>
    <property type="evidence" value="ECO:0007669"/>
    <property type="project" value="TreeGrafter"/>
</dbReference>
<comment type="caution">
    <text evidence="16">The sequence shown here is derived from an EMBL/GenBank/DDBJ whole genome shotgun (WGS) entry which is preliminary data.</text>
</comment>
<keyword evidence="4" id="KW-0808">Transferase</keyword>
<dbReference type="InterPro" id="IPR035965">
    <property type="entry name" value="PAS-like_dom_sf"/>
</dbReference>
<sequence>MIGLSPLSVALLTAVVTGTAAAILAWRERPEAGATWLTVLLVGQVWWTTFLVFELEAPTLAAKSLWYDVQWAGVVIIPVGWLLFALEYTGRERYVTPRFVAALFVAPAVTVAVVALGDPWGLVVADREVASTAVGSFLRVDTGPWYYAIAGYTYLLGLFGSVPILQLVRDDARPFRGQSAALIVGTAAPWASSVLYLTGTSPVAGLDPTPLAFAVSGVAYLLALSRFRLLTLAPAPRRRARQLVFENLHDPAFVVGTEGHVIDLNQSAADTFGIDRRGAVGEEAGAVVPRYDDVSPEDPDRAPLSIVGPRGRHPYEVTVRCVSDGHGRPTGEVIVFHDVGEYLGQQQRLNVLNRVFRHDVRTETNLIHGYADRLREDPTDEHALAVVKRSASRILDLSERTRTASELFDPMSEASPPVAIESLVGEVAGELRAEFPDATVSVEGDVPAVRVPAVLRVVAESLCSNAVRHNDSEPPAVWLSAAAEDGWVELSVADNGPGIAAAEREVLKRGTETPLEHGSGLGLWIVKWGVDQVGGSVSFGSREPRGTIVTVSVPIRADEGGRDDGGGGGRDDRDGGGRDGGGRDGEESQGEGATEAPAARERVAVRTQVGRHLSAAGHTEPWTPISRTPCSRWARTRWSRR</sequence>
<dbReference type="RefSeq" id="WP_008849909.1">
    <property type="nucleotide sequence ID" value="NZ_AOJH01000100.1"/>
</dbReference>
<feature type="region of interest" description="Disordered" evidence="12">
    <location>
        <begin position="553"/>
        <end position="641"/>
    </location>
</feature>
<dbReference type="GO" id="GO:0030295">
    <property type="term" value="F:protein kinase activator activity"/>
    <property type="evidence" value="ECO:0007669"/>
    <property type="project" value="TreeGrafter"/>
</dbReference>
<feature type="transmembrane region" description="Helical" evidence="13">
    <location>
        <begin position="65"/>
        <end position="86"/>
    </location>
</feature>
<accession>M0NLA8</accession>
<dbReference type="InterPro" id="IPR013656">
    <property type="entry name" value="PAS_4"/>
</dbReference>
<dbReference type="InterPro" id="IPR003594">
    <property type="entry name" value="HATPase_dom"/>
</dbReference>
<dbReference type="STRING" id="1230456.C468_16283"/>
<feature type="transmembrane region" description="Helical" evidence="13">
    <location>
        <begin position="211"/>
        <end position="229"/>
    </location>
</feature>
<keyword evidence="17" id="KW-1185">Reference proteome</keyword>
<comment type="subcellular location">
    <subcellularLocation>
        <location evidence="2">Membrane</location>
        <topology evidence="2">Multi-pass membrane protein</topology>
    </subcellularLocation>
</comment>
<evidence type="ECO:0000313" key="16">
    <source>
        <dbReference type="EMBL" id="EMA57919.1"/>
    </source>
</evidence>
<dbReference type="GO" id="GO:0005524">
    <property type="term" value="F:ATP binding"/>
    <property type="evidence" value="ECO:0007669"/>
    <property type="project" value="UniProtKB-KW"/>
</dbReference>
<dbReference type="CDD" id="cd16917">
    <property type="entry name" value="HATPase_UhpB-NarQ-NarX-like"/>
    <property type="match status" value="1"/>
</dbReference>
<comment type="catalytic activity">
    <reaction evidence="1">
        <text>ATP + protein L-histidine = ADP + protein N-phospho-L-histidine.</text>
        <dbReference type="EC" id="2.7.13.3"/>
    </reaction>
</comment>
<dbReference type="EMBL" id="AOJH01000100">
    <property type="protein sequence ID" value="EMA57919.1"/>
    <property type="molecule type" value="Genomic_DNA"/>
</dbReference>
<feature type="transmembrane region" description="Helical" evidence="13">
    <location>
        <begin position="145"/>
        <end position="168"/>
    </location>
</feature>
<evidence type="ECO:0000313" key="17">
    <source>
        <dbReference type="Proteomes" id="UP000011546"/>
    </source>
</evidence>
<evidence type="ECO:0000256" key="6">
    <source>
        <dbReference type="ARBA" id="ARBA00022741"/>
    </source>
</evidence>
<dbReference type="InterPro" id="IPR050351">
    <property type="entry name" value="BphY/WalK/GraS-like"/>
</dbReference>
<dbReference type="Proteomes" id="UP000011546">
    <property type="component" value="Unassembled WGS sequence"/>
</dbReference>
<evidence type="ECO:0000259" key="15">
    <source>
        <dbReference type="PROSITE" id="PS50112"/>
    </source>
</evidence>
<feature type="transmembrane region" description="Helical" evidence="13">
    <location>
        <begin position="98"/>
        <end position="117"/>
    </location>
</feature>
<dbReference type="Gene3D" id="3.30.565.10">
    <property type="entry name" value="Histidine kinase-like ATPase, C-terminal domain"/>
    <property type="match status" value="1"/>
</dbReference>
<dbReference type="PRINTS" id="PR00344">
    <property type="entry name" value="BCTRLSENSOR"/>
</dbReference>
<dbReference type="Pfam" id="PF16927">
    <property type="entry name" value="HisKA_7TM"/>
    <property type="match status" value="1"/>
</dbReference>
<dbReference type="PATRIC" id="fig|1230456.3.peg.3245"/>